<dbReference type="GO" id="GO:0045131">
    <property type="term" value="F:pre-mRNA branch point binding"/>
    <property type="evidence" value="ECO:0007669"/>
    <property type="project" value="UniProtKB-UniRule"/>
</dbReference>
<comment type="similarity">
    <text evidence="7">Belongs to the BBP/SF1 family.</text>
</comment>
<dbReference type="eggNOG" id="KOG0119">
    <property type="taxonomic scope" value="Eukaryota"/>
</dbReference>
<evidence type="ECO:0000256" key="1">
    <source>
        <dbReference type="ARBA" id="ARBA00022723"/>
    </source>
</evidence>
<dbReference type="InterPro" id="IPR000504">
    <property type="entry name" value="RRM_dom"/>
</dbReference>
<accession>K8EQ19</accession>
<keyword evidence="3 7" id="KW-0863">Zinc-finger</keyword>
<dbReference type="InterPro" id="IPR055256">
    <property type="entry name" value="KH_1_KHDC4/BBP-like"/>
</dbReference>
<keyword evidence="7" id="KW-0507">mRNA processing</keyword>
<sequence>MAKSSPSLFVALGSRWGKPVEEVDKKDSSSAYSPPIEEKENGDENNKNDDDDVTPAKKTTTTEEDANDNNNNTKTTTTASSEKKRGKRKSRWETANEEEEKATRGEATANEATPNDTNYVAVKRNAPLPGTIVISGGLRVQIPAALLGVRSMPKNARVDPELEVMFKDLETCNRNCLIGAPFSEKEFLDKRDVLKTKNSKHFPKEVEENMTKPKDDAPPVYDLHGHRVSSKSEVNRDKYEEKRGRLIEEIARRCPQFTPPADYLPSRKRRKIYIPVEEHPGYNFFGLIIGPRGNTQKKMQMETNTKIVVRGRGAAKEGSGKQDVSVDEPLHVLVEGDTMVDIDRACEMIEKLLVPVDENMNEHKREQLRQLAIMNGTLREVDEQELRLQQEEENALLYQLPDHIKSKTDEMYRKDIERVHGTGNGLEDKYSDFLSEIGVDPSSLGGKAGVSYAVGGVDQYNPLNAKISGLGAGARAAPASSVGVGAGAPQAGAAPFSGGGNNPDDKNKLYVANLPPHVTNEQLRPIFEKFGRVTACDVVPDRDKQLSCKGFAFVTFATEVEARSAIPHTNGMTIEGRVVETRIKNEPKVPIHNASGGDTAQEDVNEEAKLYVANLPSHYEEEDLKTLFSPYGLVQSVKLVLDHTTGLSKGYGFVQMMDQEQAMSAVVAVHGNMVEGCTKPLVVNIANDKKRGVLGNGYGAPMMPMMDAATAAYYYQQQQMAMYGYQQYEQQYVVPEGIQVGDMNSAPAPPPPPEIPVPPPPEIPVPPPPDQSVVVDDLPPPPPLPPSSS</sequence>
<dbReference type="SMART" id="SM00360">
    <property type="entry name" value="RRM"/>
    <property type="match status" value="2"/>
</dbReference>
<keyword evidence="7" id="KW-0539">Nucleus</keyword>
<dbReference type="Proteomes" id="UP000198341">
    <property type="component" value="Chromosome 16"/>
</dbReference>
<dbReference type="Pfam" id="PF22675">
    <property type="entry name" value="KH-I_KHDC4-BBP"/>
    <property type="match status" value="1"/>
</dbReference>
<keyword evidence="4 7" id="KW-0862">Zinc</keyword>
<evidence type="ECO:0000256" key="4">
    <source>
        <dbReference type="ARBA" id="ARBA00022833"/>
    </source>
</evidence>
<dbReference type="SUPFAM" id="SSF54791">
    <property type="entry name" value="Eukaryotic type KH-domain (KH-domain type I)"/>
    <property type="match status" value="1"/>
</dbReference>
<keyword evidence="5 6" id="KW-0694">RNA-binding</keyword>
<dbReference type="CDD" id="cd02395">
    <property type="entry name" value="KH-I_BBP"/>
    <property type="match status" value="1"/>
</dbReference>
<evidence type="ECO:0000256" key="8">
    <source>
        <dbReference type="SAM" id="MobiDB-lite"/>
    </source>
</evidence>
<feature type="region of interest" description="Disordered" evidence="8">
    <location>
        <begin position="1"/>
        <end position="118"/>
    </location>
</feature>
<dbReference type="SMART" id="SM00322">
    <property type="entry name" value="KH"/>
    <property type="match status" value="1"/>
</dbReference>
<feature type="region of interest" description="Disordered" evidence="8">
    <location>
        <begin position="205"/>
        <end position="240"/>
    </location>
</feature>
<organism evidence="10 11">
    <name type="scientific">Bathycoccus prasinos</name>
    <dbReference type="NCBI Taxonomy" id="41875"/>
    <lineage>
        <taxon>Eukaryota</taxon>
        <taxon>Viridiplantae</taxon>
        <taxon>Chlorophyta</taxon>
        <taxon>Mamiellophyceae</taxon>
        <taxon>Mamiellales</taxon>
        <taxon>Bathycoccaceae</taxon>
        <taxon>Bathycoccus</taxon>
    </lineage>
</organism>
<name>K8EQ19_9CHLO</name>
<comment type="function">
    <text evidence="7">Necessary for the splicing of pre-mRNA. Has a role in the recognition of the branch site (5'-UACUAAC-3'), the pyrimidine tract and the 3'-splice site at the 3'-end of introns.</text>
</comment>
<dbReference type="InterPro" id="IPR004087">
    <property type="entry name" value="KH_dom"/>
</dbReference>
<dbReference type="Pfam" id="PF16275">
    <property type="entry name" value="SF1-HH"/>
    <property type="match status" value="1"/>
</dbReference>
<dbReference type="RefSeq" id="XP_007508730.1">
    <property type="nucleotide sequence ID" value="XM_007508668.1"/>
</dbReference>
<dbReference type="AlphaFoldDB" id="K8EQ19"/>
<dbReference type="InterPro" id="IPR012677">
    <property type="entry name" value="Nucleotide-bd_a/b_plait_sf"/>
</dbReference>
<feature type="domain" description="RRM" evidence="9">
    <location>
        <begin position="608"/>
        <end position="688"/>
    </location>
</feature>
<gene>
    <name evidence="10" type="ordered locus">Bathy16g00170</name>
</gene>
<feature type="compositionally biased region" description="Low complexity" evidence="8">
    <location>
        <begin position="68"/>
        <end position="80"/>
    </location>
</feature>
<feature type="compositionally biased region" description="Basic and acidic residues" evidence="8">
    <location>
        <begin position="36"/>
        <end position="48"/>
    </location>
</feature>
<evidence type="ECO:0000259" key="9">
    <source>
        <dbReference type="PROSITE" id="PS50102"/>
    </source>
</evidence>
<dbReference type="InterPro" id="IPR003954">
    <property type="entry name" value="RRM_euk-type"/>
</dbReference>
<feature type="compositionally biased region" description="Basic and acidic residues" evidence="8">
    <location>
        <begin position="18"/>
        <end position="28"/>
    </location>
</feature>
<dbReference type="GO" id="GO:0003729">
    <property type="term" value="F:mRNA binding"/>
    <property type="evidence" value="ECO:0007669"/>
    <property type="project" value="TreeGrafter"/>
</dbReference>
<feature type="region of interest" description="Disordered" evidence="8">
    <location>
        <begin position="740"/>
        <end position="789"/>
    </location>
</feature>
<keyword evidence="7" id="KW-0508">mRNA splicing</keyword>
<dbReference type="Gene3D" id="6.10.140.1790">
    <property type="match status" value="1"/>
</dbReference>
<proteinExistence type="inferred from homology"/>
<evidence type="ECO:0000256" key="5">
    <source>
        <dbReference type="ARBA" id="ARBA00022884"/>
    </source>
</evidence>
<feature type="compositionally biased region" description="Basic and acidic residues" evidence="8">
    <location>
        <begin position="205"/>
        <end position="217"/>
    </location>
</feature>
<keyword evidence="2" id="KW-0677">Repeat</keyword>
<dbReference type="InterPro" id="IPR036612">
    <property type="entry name" value="KH_dom_type_1_sf"/>
</dbReference>
<dbReference type="Gene3D" id="3.30.70.330">
    <property type="match status" value="2"/>
</dbReference>
<dbReference type="InterPro" id="IPR032570">
    <property type="entry name" value="SF1-HH"/>
</dbReference>
<feature type="domain" description="RRM" evidence="9">
    <location>
        <begin position="507"/>
        <end position="586"/>
    </location>
</feature>
<dbReference type="GO" id="GO:0005681">
    <property type="term" value="C:spliceosomal complex"/>
    <property type="evidence" value="ECO:0007669"/>
    <property type="project" value="UniProtKB-KW"/>
</dbReference>
<dbReference type="PANTHER" id="PTHR11208:SF45">
    <property type="entry name" value="SPLICING FACTOR 1"/>
    <property type="match status" value="1"/>
</dbReference>
<comment type="subcellular location">
    <subcellularLocation>
        <location evidence="7">Nucleus</location>
    </subcellularLocation>
</comment>
<reference evidence="10 11" key="1">
    <citation type="submission" date="2011-10" db="EMBL/GenBank/DDBJ databases">
        <authorList>
            <person name="Genoscope - CEA"/>
        </authorList>
    </citation>
    <scope>NUCLEOTIDE SEQUENCE [LARGE SCALE GENOMIC DNA]</scope>
    <source>
        <strain evidence="10 11">RCC 1105</strain>
    </source>
</reference>
<keyword evidence="1 7" id="KW-0479">Metal-binding</keyword>
<dbReference type="GeneID" id="19011229"/>
<evidence type="ECO:0000313" key="11">
    <source>
        <dbReference type="Proteomes" id="UP000198341"/>
    </source>
</evidence>
<dbReference type="EMBL" id="FO082263">
    <property type="protein sequence ID" value="CCO20347.1"/>
    <property type="molecule type" value="Genomic_DNA"/>
</dbReference>
<keyword evidence="11" id="KW-1185">Reference proteome</keyword>
<dbReference type="InterPro" id="IPR002343">
    <property type="entry name" value="Hud_Sxl_RNA"/>
</dbReference>
<evidence type="ECO:0000256" key="2">
    <source>
        <dbReference type="ARBA" id="ARBA00022737"/>
    </source>
</evidence>
<dbReference type="InterPro" id="IPR045071">
    <property type="entry name" value="BBP-like"/>
</dbReference>
<dbReference type="SMART" id="SM00361">
    <property type="entry name" value="RRM_1"/>
    <property type="match status" value="2"/>
</dbReference>
<dbReference type="KEGG" id="bpg:Bathy16g00170"/>
<dbReference type="OrthoDB" id="10021397at2759"/>
<protein>
    <recommendedName>
        <fullName evidence="7">Branchpoint-bridging protein</fullName>
    </recommendedName>
</protein>
<evidence type="ECO:0000256" key="3">
    <source>
        <dbReference type="ARBA" id="ARBA00022771"/>
    </source>
</evidence>
<evidence type="ECO:0000313" key="10">
    <source>
        <dbReference type="EMBL" id="CCO20347.1"/>
    </source>
</evidence>
<dbReference type="InterPro" id="IPR047086">
    <property type="entry name" value="SF1-HH_sf"/>
</dbReference>
<feature type="compositionally biased region" description="Pro residues" evidence="8">
    <location>
        <begin position="747"/>
        <end position="770"/>
    </location>
</feature>
<dbReference type="InterPro" id="IPR035979">
    <property type="entry name" value="RBD_domain_sf"/>
</dbReference>
<dbReference type="GO" id="GO:0048024">
    <property type="term" value="P:regulation of mRNA splicing, via spliceosome"/>
    <property type="evidence" value="ECO:0007669"/>
    <property type="project" value="TreeGrafter"/>
</dbReference>
<dbReference type="Pfam" id="PF00076">
    <property type="entry name" value="RRM_1"/>
    <property type="match status" value="2"/>
</dbReference>
<feature type="compositionally biased region" description="Pro residues" evidence="8">
    <location>
        <begin position="778"/>
        <end position="789"/>
    </location>
</feature>
<evidence type="ECO:0000256" key="6">
    <source>
        <dbReference type="PROSITE-ProRule" id="PRU00176"/>
    </source>
</evidence>
<dbReference type="PROSITE" id="PS50102">
    <property type="entry name" value="RRM"/>
    <property type="match status" value="2"/>
</dbReference>
<dbReference type="GO" id="GO:0008270">
    <property type="term" value="F:zinc ion binding"/>
    <property type="evidence" value="ECO:0007669"/>
    <property type="project" value="UniProtKB-UniRule"/>
</dbReference>
<dbReference type="CDD" id="cd00590">
    <property type="entry name" value="RRM_SF"/>
    <property type="match status" value="1"/>
</dbReference>
<dbReference type="STRING" id="41875.K8EQ19"/>
<evidence type="ECO:0000256" key="7">
    <source>
        <dbReference type="RuleBase" id="RU367126"/>
    </source>
</evidence>
<dbReference type="GO" id="GO:0000398">
    <property type="term" value="P:mRNA splicing, via spliceosome"/>
    <property type="evidence" value="ECO:0007669"/>
    <property type="project" value="UniProtKB-UniRule"/>
</dbReference>
<dbReference type="Gene3D" id="3.30.1370.10">
    <property type="entry name" value="K Homology domain, type 1"/>
    <property type="match status" value="1"/>
</dbReference>
<dbReference type="SUPFAM" id="SSF54928">
    <property type="entry name" value="RNA-binding domain, RBD"/>
    <property type="match status" value="2"/>
</dbReference>
<keyword evidence="7" id="KW-0747">Spliceosome</keyword>
<dbReference type="PRINTS" id="PR00961">
    <property type="entry name" value="HUDSXLRNA"/>
</dbReference>
<dbReference type="PANTHER" id="PTHR11208">
    <property type="entry name" value="RNA-BINDING PROTEIN RELATED"/>
    <property type="match status" value="1"/>
</dbReference>